<evidence type="ECO:0000313" key="3">
    <source>
        <dbReference type="Proteomes" id="UP001150259"/>
    </source>
</evidence>
<dbReference type="Proteomes" id="UP001150259">
    <property type="component" value="Unassembled WGS sequence"/>
</dbReference>
<keyword evidence="1" id="KW-0732">Signal</keyword>
<proteinExistence type="predicted"/>
<gene>
    <name evidence="2" type="ORF">OO014_09835</name>
</gene>
<feature type="signal peptide" evidence="1">
    <location>
        <begin position="1"/>
        <end position="31"/>
    </location>
</feature>
<protein>
    <recommendedName>
        <fullName evidence="4">Lipoprotein</fullName>
    </recommendedName>
</protein>
<sequence>MGRRTTRGVARAGLALVLLGLTGCSAGGAGAAQNRSPEQVAKDFVPLAESLVGATGTSGWTFEDSRPWSVAGIGALRGQACTGVPGKHTLQLLLLGQPVENAKSAAEAMRSHLEANDFTISGSFTPESGDAEFTVSGQRADGAAVDYRASLAGQTLDLESECSAAIELNANVPVTQ</sequence>
<reference evidence="2 3" key="1">
    <citation type="submission" date="2022-11" db="EMBL/GenBank/DDBJ databases">
        <title>Anaerobic phenanthrene biodegradation by a DNRA strain PheN6.</title>
        <authorList>
            <person name="Zhang Z."/>
        </authorList>
    </citation>
    <scope>NUCLEOTIDE SEQUENCE [LARGE SCALE GENOMIC DNA]</scope>
    <source>
        <strain evidence="2 3">PheN6</strain>
    </source>
</reference>
<evidence type="ECO:0008006" key="4">
    <source>
        <dbReference type="Google" id="ProtNLM"/>
    </source>
</evidence>
<feature type="chain" id="PRO_5045922817" description="Lipoprotein" evidence="1">
    <location>
        <begin position="32"/>
        <end position="176"/>
    </location>
</feature>
<comment type="caution">
    <text evidence="2">The sequence shown here is derived from an EMBL/GenBank/DDBJ whole genome shotgun (WGS) entry which is preliminary data.</text>
</comment>
<evidence type="ECO:0000256" key="1">
    <source>
        <dbReference type="SAM" id="SignalP"/>
    </source>
</evidence>
<organism evidence="2 3">
    <name type="scientific">Intrasporangium calvum</name>
    <dbReference type="NCBI Taxonomy" id="53358"/>
    <lineage>
        <taxon>Bacteria</taxon>
        <taxon>Bacillati</taxon>
        <taxon>Actinomycetota</taxon>
        <taxon>Actinomycetes</taxon>
        <taxon>Micrococcales</taxon>
        <taxon>Intrasporangiaceae</taxon>
        <taxon>Intrasporangium</taxon>
    </lineage>
</organism>
<dbReference type="EMBL" id="JAPFQL010000037">
    <property type="protein sequence ID" value="MDC5697557.1"/>
    <property type="molecule type" value="Genomic_DNA"/>
</dbReference>
<dbReference type="RefSeq" id="WP_272462134.1">
    <property type="nucleotide sequence ID" value="NZ_JAPFQL010000037.1"/>
</dbReference>
<name>A0ABT5GH25_9MICO</name>
<accession>A0ABT5GH25</accession>
<evidence type="ECO:0000313" key="2">
    <source>
        <dbReference type="EMBL" id="MDC5697557.1"/>
    </source>
</evidence>
<dbReference type="PROSITE" id="PS51257">
    <property type="entry name" value="PROKAR_LIPOPROTEIN"/>
    <property type="match status" value="1"/>
</dbReference>
<keyword evidence="3" id="KW-1185">Reference proteome</keyword>